<evidence type="ECO:0000256" key="1">
    <source>
        <dbReference type="SAM" id="SignalP"/>
    </source>
</evidence>
<evidence type="ECO:0008006" key="4">
    <source>
        <dbReference type="Google" id="ProtNLM"/>
    </source>
</evidence>
<feature type="signal peptide" evidence="1">
    <location>
        <begin position="1"/>
        <end position="22"/>
    </location>
</feature>
<reference evidence="2" key="1">
    <citation type="journal article" date="2020" name="Stud. Mycol.">
        <title>101 Dothideomycetes genomes: a test case for predicting lifestyles and emergence of pathogens.</title>
        <authorList>
            <person name="Haridas S."/>
            <person name="Albert R."/>
            <person name="Binder M."/>
            <person name="Bloem J."/>
            <person name="Labutti K."/>
            <person name="Salamov A."/>
            <person name="Andreopoulos B."/>
            <person name="Baker S."/>
            <person name="Barry K."/>
            <person name="Bills G."/>
            <person name="Bluhm B."/>
            <person name="Cannon C."/>
            <person name="Castanera R."/>
            <person name="Culley D."/>
            <person name="Daum C."/>
            <person name="Ezra D."/>
            <person name="Gonzalez J."/>
            <person name="Henrissat B."/>
            <person name="Kuo A."/>
            <person name="Liang C."/>
            <person name="Lipzen A."/>
            <person name="Lutzoni F."/>
            <person name="Magnuson J."/>
            <person name="Mondo S."/>
            <person name="Nolan M."/>
            <person name="Ohm R."/>
            <person name="Pangilinan J."/>
            <person name="Park H.-J."/>
            <person name="Ramirez L."/>
            <person name="Alfaro M."/>
            <person name="Sun H."/>
            <person name="Tritt A."/>
            <person name="Yoshinaga Y."/>
            <person name="Zwiers L.-H."/>
            <person name="Turgeon B."/>
            <person name="Goodwin S."/>
            <person name="Spatafora J."/>
            <person name="Crous P."/>
            <person name="Grigoriev I."/>
        </authorList>
    </citation>
    <scope>NUCLEOTIDE SEQUENCE</scope>
    <source>
        <strain evidence="2">CBS 262.69</strain>
    </source>
</reference>
<keyword evidence="1" id="KW-0732">Signal</keyword>
<name>A0A6G1I7K2_9PEZI</name>
<evidence type="ECO:0000313" key="2">
    <source>
        <dbReference type="EMBL" id="KAF2404242.1"/>
    </source>
</evidence>
<feature type="chain" id="PRO_5026114700" description="Hydrophobin" evidence="1">
    <location>
        <begin position="23"/>
        <end position="128"/>
    </location>
</feature>
<dbReference type="AlphaFoldDB" id="A0A6G1I7K2"/>
<organism evidence="2 3">
    <name type="scientific">Trichodelitschia bisporula</name>
    <dbReference type="NCBI Taxonomy" id="703511"/>
    <lineage>
        <taxon>Eukaryota</taxon>
        <taxon>Fungi</taxon>
        <taxon>Dikarya</taxon>
        <taxon>Ascomycota</taxon>
        <taxon>Pezizomycotina</taxon>
        <taxon>Dothideomycetes</taxon>
        <taxon>Dothideomycetes incertae sedis</taxon>
        <taxon>Phaeotrichales</taxon>
        <taxon>Phaeotrichaceae</taxon>
        <taxon>Trichodelitschia</taxon>
    </lineage>
</organism>
<protein>
    <recommendedName>
        <fullName evidence="4">Hydrophobin</fullName>
    </recommendedName>
</protein>
<dbReference type="EMBL" id="ML996688">
    <property type="protein sequence ID" value="KAF2404242.1"/>
    <property type="molecule type" value="Genomic_DNA"/>
</dbReference>
<accession>A0A6G1I7K2</accession>
<proteinExistence type="predicted"/>
<evidence type="ECO:0000313" key="3">
    <source>
        <dbReference type="Proteomes" id="UP000799640"/>
    </source>
</evidence>
<gene>
    <name evidence="2" type="ORF">EJ06DRAFT_526326</name>
</gene>
<keyword evidence="3" id="KW-1185">Reference proteome</keyword>
<feature type="non-terminal residue" evidence="2">
    <location>
        <position position="128"/>
    </location>
</feature>
<dbReference type="Proteomes" id="UP000799640">
    <property type="component" value="Unassembled WGS sequence"/>
</dbReference>
<sequence>MSPKFLFFFLPLAPIFLECSLGAGKPQGERASARKYRTPDFPIADSCFSLGQSGCCRLRAQCRLGPKLRSKEVRAFIRGQITEMKAELLGYRDCGFLGDRSCGGLNVSLSCVIVCPRGGAKGSGKLKL</sequence>